<sequence length="164" mass="19164">AIIEVKTNIENQNLTEILKRMNEMGEFTNQSQSNQPTFIDQTIIENQPIFNGIFSYEGYHNITNQQDVEELIELKIKEGARGTNYVNHISLNENIFIKNFGHRTSSGEYIFDIFSVYKIEDLSFSYFISNLLSYLVKRPITDESDLWFPTDKEQHNLKNISLID</sequence>
<gene>
    <name evidence="1" type="ORF">S01H1_57261</name>
</gene>
<protein>
    <submittedName>
        <fullName evidence="1">Uncharacterized protein</fullName>
    </submittedName>
</protein>
<name>X0XJL0_9ZZZZ</name>
<proteinExistence type="predicted"/>
<feature type="non-terminal residue" evidence="1">
    <location>
        <position position="1"/>
    </location>
</feature>
<comment type="caution">
    <text evidence="1">The sequence shown here is derived from an EMBL/GenBank/DDBJ whole genome shotgun (WGS) entry which is preliminary data.</text>
</comment>
<reference evidence="1" key="1">
    <citation type="journal article" date="2014" name="Front. Microbiol.">
        <title>High frequency of phylogenetically diverse reductive dehalogenase-homologous genes in deep subseafloor sedimentary metagenomes.</title>
        <authorList>
            <person name="Kawai M."/>
            <person name="Futagami T."/>
            <person name="Toyoda A."/>
            <person name="Takaki Y."/>
            <person name="Nishi S."/>
            <person name="Hori S."/>
            <person name="Arai W."/>
            <person name="Tsubouchi T."/>
            <person name="Morono Y."/>
            <person name="Uchiyama I."/>
            <person name="Ito T."/>
            <person name="Fujiyama A."/>
            <person name="Inagaki F."/>
            <person name="Takami H."/>
        </authorList>
    </citation>
    <scope>NUCLEOTIDE SEQUENCE</scope>
    <source>
        <strain evidence="1">Expedition CK06-06</strain>
    </source>
</reference>
<dbReference type="AlphaFoldDB" id="X0XJL0"/>
<organism evidence="1">
    <name type="scientific">marine sediment metagenome</name>
    <dbReference type="NCBI Taxonomy" id="412755"/>
    <lineage>
        <taxon>unclassified sequences</taxon>
        <taxon>metagenomes</taxon>
        <taxon>ecological metagenomes</taxon>
    </lineage>
</organism>
<evidence type="ECO:0000313" key="1">
    <source>
        <dbReference type="EMBL" id="GAG25166.1"/>
    </source>
</evidence>
<dbReference type="EMBL" id="BARS01037336">
    <property type="protein sequence ID" value="GAG25166.1"/>
    <property type="molecule type" value="Genomic_DNA"/>
</dbReference>
<accession>X0XJL0</accession>